<accession>A0ABU1GMA3</accession>
<dbReference type="Gene3D" id="3.40.50.10140">
    <property type="entry name" value="Toll/interleukin-1 receptor homology (TIR) domain"/>
    <property type="match status" value="1"/>
</dbReference>
<dbReference type="EMBL" id="JARWAL010000008">
    <property type="protein sequence ID" value="MDR5893156.1"/>
    <property type="molecule type" value="Genomic_DNA"/>
</dbReference>
<proteinExistence type="predicted"/>
<dbReference type="SUPFAM" id="SSF52540">
    <property type="entry name" value="P-loop containing nucleoside triphosphate hydrolases"/>
    <property type="match status" value="1"/>
</dbReference>
<dbReference type="Proteomes" id="UP001252270">
    <property type="component" value="Unassembled WGS sequence"/>
</dbReference>
<dbReference type="InterPro" id="IPR027417">
    <property type="entry name" value="P-loop_NTPase"/>
</dbReference>
<name>A0ABU1GMA3_9GAMM</name>
<dbReference type="InterPro" id="IPR000157">
    <property type="entry name" value="TIR_dom"/>
</dbReference>
<feature type="domain" description="AAA+ ATPase" evidence="1">
    <location>
        <begin position="34"/>
        <end position="162"/>
    </location>
</feature>
<keyword evidence="3" id="KW-1185">Reference proteome</keyword>
<dbReference type="InterPro" id="IPR035897">
    <property type="entry name" value="Toll_tir_struct_dom_sf"/>
</dbReference>
<reference evidence="2 3" key="1">
    <citation type="submission" date="2023-04" db="EMBL/GenBank/DDBJ databases">
        <title>A long-awaited taxogenomic arrangement of the family Halomonadaceae.</title>
        <authorList>
            <person name="De La Haba R."/>
            <person name="Chuvochina M."/>
            <person name="Wittouck S."/>
            <person name="Arahal D.R."/>
            <person name="Sanchez-Porro C."/>
            <person name="Hugenholtz P."/>
            <person name="Ventosa A."/>
        </authorList>
    </citation>
    <scope>NUCLEOTIDE SEQUENCE [LARGE SCALE GENOMIC DNA]</scope>
    <source>
        <strain evidence="2 3">DSM 17332</strain>
    </source>
</reference>
<dbReference type="SUPFAM" id="SSF52200">
    <property type="entry name" value="Toll/Interleukin receptor TIR domain"/>
    <property type="match status" value="1"/>
</dbReference>
<organism evidence="2 3">
    <name type="scientific">Halomonas mongoliensis</name>
    <dbReference type="NCBI Taxonomy" id="321265"/>
    <lineage>
        <taxon>Bacteria</taxon>
        <taxon>Pseudomonadati</taxon>
        <taxon>Pseudomonadota</taxon>
        <taxon>Gammaproteobacteria</taxon>
        <taxon>Oceanospirillales</taxon>
        <taxon>Halomonadaceae</taxon>
        <taxon>Halomonas</taxon>
    </lineage>
</organism>
<gene>
    <name evidence="2" type="ORF">QC820_10035</name>
</gene>
<dbReference type="Gene3D" id="3.40.50.300">
    <property type="entry name" value="P-loop containing nucleotide triphosphate hydrolases"/>
    <property type="match status" value="1"/>
</dbReference>
<comment type="caution">
    <text evidence="2">The sequence shown here is derived from an EMBL/GenBank/DDBJ whole genome shotgun (WGS) entry which is preliminary data.</text>
</comment>
<dbReference type="Pfam" id="PF13676">
    <property type="entry name" value="TIR_2"/>
    <property type="match status" value="1"/>
</dbReference>
<evidence type="ECO:0000313" key="3">
    <source>
        <dbReference type="Proteomes" id="UP001252270"/>
    </source>
</evidence>
<evidence type="ECO:0000313" key="2">
    <source>
        <dbReference type="EMBL" id="MDR5893156.1"/>
    </source>
</evidence>
<sequence length="500" mass="56161">MPRLDEVFKKSGVPTHTFVPPSEYDRVAVALRTPGRGIIVEGPSGIGKTSCIKRAIDDVGLSDSCLFLSARKQTDADLISELPAMKNIGIVVVDDFHRLPDADKLKLTDFVKLLADEEEQESKIILIGINRAGQTLVEYAPDLLHRVETIRFGKTNVERIKSLISLGENVLNCDISISDEIAEEAEGSFAMAQVLCHEACLQGRLHETSKESTSKAINVSLPCIRESVLGDLHPRFFPISRDFATGNKLRREGRAPYLNLLRWLSQTPEGALDTREALASNPAMKGSVGQVIDKGYLLTLIRNNEQLASLFHFEPDTSLLTIEDPKLLYFIRHLIWSKFASQVGYFSIDFKSRYDFALSFAGENRDLAEAVAQALAEREMSVFYDKHEQHRILANDVEEYLAPIYRSESRFVLALLSKDYPRKIWTKFESDNFKHRFGENAVVPIWYTDTPLGMFDQSRRFGGITFDSSKDLSGQANEIADTLSQMMEDVRAKDAERADG</sequence>
<dbReference type="RefSeq" id="WP_309636806.1">
    <property type="nucleotide sequence ID" value="NZ_JARWAL010000008.1"/>
</dbReference>
<dbReference type="InterPro" id="IPR003593">
    <property type="entry name" value="AAA+_ATPase"/>
</dbReference>
<evidence type="ECO:0000259" key="1">
    <source>
        <dbReference type="SMART" id="SM00382"/>
    </source>
</evidence>
<dbReference type="SMART" id="SM00382">
    <property type="entry name" value="AAA"/>
    <property type="match status" value="1"/>
</dbReference>
<protein>
    <submittedName>
        <fullName evidence="2">TIR domain-containing protein</fullName>
    </submittedName>
</protein>